<evidence type="ECO:0000313" key="2">
    <source>
        <dbReference type="EMBL" id="KAJ57537.1"/>
    </source>
</evidence>
<dbReference type="EMBL" id="JFKE01000001">
    <property type="protein sequence ID" value="KAJ57537.1"/>
    <property type="molecule type" value="Genomic_DNA"/>
</dbReference>
<name>A0A037ZRQ4_9RHOB</name>
<accession>A0A037ZRQ4</accession>
<keyword evidence="1" id="KW-0732">Signal</keyword>
<feature type="chain" id="PRO_5001559611" evidence="1">
    <location>
        <begin position="20"/>
        <end position="132"/>
    </location>
</feature>
<keyword evidence="3" id="KW-1185">Reference proteome</keyword>
<evidence type="ECO:0000313" key="3">
    <source>
        <dbReference type="Proteomes" id="UP000026249"/>
    </source>
</evidence>
<dbReference type="Proteomes" id="UP000026249">
    <property type="component" value="Unassembled WGS sequence"/>
</dbReference>
<reference evidence="2 3" key="1">
    <citation type="submission" date="2014-03" db="EMBL/GenBank/DDBJ databases">
        <title>Draft Genome Sequence of Actibacterium mucosum KCTC 23349, a Marine Alphaproteobacterium with Complex Ionic Requirements Isolated from Mediterranean Seawater at Malvarrosa Beach, Valencia, Spain.</title>
        <authorList>
            <person name="Arahal D.R."/>
            <person name="Shao Z."/>
            <person name="Lai Q."/>
            <person name="Pujalte M.J."/>
        </authorList>
    </citation>
    <scope>NUCLEOTIDE SEQUENCE [LARGE SCALE GENOMIC DNA]</scope>
    <source>
        <strain evidence="2 3">KCTC 23349</strain>
    </source>
</reference>
<evidence type="ECO:0000256" key="1">
    <source>
        <dbReference type="SAM" id="SignalP"/>
    </source>
</evidence>
<proteinExistence type="predicted"/>
<protein>
    <submittedName>
        <fullName evidence="2">Uncharacterized protein</fullName>
    </submittedName>
</protein>
<gene>
    <name evidence="2" type="ORF">ACMU_03250</name>
</gene>
<sequence length="132" mass="14369">MIKARVFLVAAFLPLPLSAGGWAAFEERCLLPYSQIFAPHADGLQALDGDGRFALPGGDVLILGDFEACAVENGPEIAGAFETWLEREIAAGRFLRDEDGSALSTTWREPRMRVTLMPETNTVIAEETDLES</sequence>
<feature type="signal peptide" evidence="1">
    <location>
        <begin position="1"/>
        <end position="19"/>
    </location>
</feature>
<dbReference type="AlphaFoldDB" id="A0A037ZRQ4"/>
<dbReference type="STRING" id="1454373.ACMU_03250"/>
<comment type="caution">
    <text evidence="2">The sequence shown here is derived from an EMBL/GenBank/DDBJ whole genome shotgun (WGS) entry which is preliminary data.</text>
</comment>
<organism evidence="2 3">
    <name type="scientific">Actibacterium mucosum KCTC 23349</name>
    <dbReference type="NCBI Taxonomy" id="1454373"/>
    <lineage>
        <taxon>Bacteria</taxon>
        <taxon>Pseudomonadati</taxon>
        <taxon>Pseudomonadota</taxon>
        <taxon>Alphaproteobacteria</taxon>
        <taxon>Rhodobacterales</taxon>
        <taxon>Roseobacteraceae</taxon>
        <taxon>Actibacterium</taxon>
    </lineage>
</organism>